<dbReference type="AlphaFoldDB" id="A0A1E5L0H6"/>
<dbReference type="InterPro" id="IPR053163">
    <property type="entry name" value="HTH-type_regulator_Rgg"/>
</dbReference>
<name>A0A1E5L0H6_9ENTE</name>
<sequence length="313" mass="36953">MQINESLRFFRKNNDQTLKDILPTKNNPKQSPSKLSRFELGTERVSIREFLEILDNVSIAPEEILKFSNTDAQTEQQQYITLSTLCMKKPNSSKKNALLKYYKHLDSKEKKTTRELSNLLSIKFHFSKLWKKDIPPISQAEIEQVNTHLLNRKYYTKYDYSLLLMICTLLPENTVAKLIRLMIPITDIEKRTPETKAYAYNSLRNIITTRLHENDLHNAQKYILIAKRQFSHSTDYRFKIHVIFLEYLLEYATKPEKLDYYSKIVALMSTLQEIGEFREIESMRSDLDRVIESKQDLKESLERSFAENTSFTV</sequence>
<evidence type="ECO:0000313" key="2">
    <source>
        <dbReference type="EMBL" id="OEH83618.1"/>
    </source>
</evidence>
<feature type="domain" description="HTH-type transcriptional regulator Rgg C-terminal" evidence="1">
    <location>
        <begin position="107"/>
        <end position="276"/>
    </location>
</feature>
<dbReference type="PANTHER" id="PTHR37038">
    <property type="entry name" value="TRANSCRIPTIONAL REGULATOR-RELATED"/>
    <property type="match status" value="1"/>
</dbReference>
<dbReference type="SUPFAM" id="SSF48452">
    <property type="entry name" value="TPR-like"/>
    <property type="match status" value="1"/>
</dbReference>
<reference evidence="2 3" key="1">
    <citation type="submission" date="2016-09" db="EMBL/GenBank/DDBJ databases">
        <authorList>
            <person name="Capua I."/>
            <person name="De Benedictis P."/>
            <person name="Joannis T."/>
            <person name="Lombin L.H."/>
            <person name="Cattoli G."/>
        </authorList>
    </citation>
    <scope>NUCLEOTIDE SEQUENCE [LARGE SCALE GENOMIC DNA]</scope>
    <source>
        <strain evidence="2 3">LMG 25899</strain>
    </source>
</reference>
<dbReference type="Proteomes" id="UP000095256">
    <property type="component" value="Unassembled WGS sequence"/>
</dbReference>
<dbReference type="STRING" id="762845.BCR26_09075"/>
<dbReference type="OrthoDB" id="2315941at2"/>
<gene>
    <name evidence="2" type="ORF">BCR26_09075</name>
</gene>
<keyword evidence="3" id="KW-1185">Reference proteome</keyword>
<dbReference type="EMBL" id="MIEK01000005">
    <property type="protein sequence ID" value="OEH83618.1"/>
    <property type="molecule type" value="Genomic_DNA"/>
</dbReference>
<protein>
    <recommendedName>
        <fullName evidence="1">HTH-type transcriptional regulator Rgg C-terminal domain-containing protein</fullName>
    </recommendedName>
</protein>
<dbReference type="InterPro" id="IPR010057">
    <property type="entry name" value="Transcription_activator_Rgg_C"/>
</dbReference>
<comment type="caution">
    <text evidence="2">The sequence shown here is derived from an EMBL/GenBank/DDBJ whole genome shotgun (WGS) entry which is preliminary data.</text>
</comment>
<dbReference type="RefSeq" id="WP_069697491.1">
    <property type="nucleotide sequence ID" value="NZ_JAGGMA010000012.1"/>
</dbReference>
<dbReference type="Pfam" id="PF21259">
    <property type="entry name" value="Rgg_C"/>
    <property type="match status" value="1"/>
</dbReference>
<dbReference type="Gene3D" id="1.25.40.400">
    <property type="match status" value="1"/>
</dbReference>
<evidence type="ECO:0000259" key="1">
    <source>
        <dbReference type="Pfam" id="PF21259"/>
    </source>
</evidence>
<evidence type="ECO:0000313" key="3">
    <source>
        <dbReference type="Proteomes" id="UP000095256"/>
    </source>
</evidence>
<dbReference type="InterPro" id="IPR011990">
    <property type="entry name" value="TPR-like_helical_dom_sf"/>
</dbReference>
<proteinExistence type="predicted"/>
<accession>A0A1E5L0H6</accession>
<organism evidence="2 3">
    <name type="scientific">Enterococcus rivorum</name>
    <dbReference type="NCBI Taxonomy" id="762845"/>
    <lineage>
        <taxon>Bacteria</taxon>
        <taxon>Bacillati</taxon>
        <taxon>Bacillota</taxon>
        <taxon>Bacilli</taxon>
        <taxon>Lactobacillales</taxon>
        <taxon>Enterococcaceae</taxon>
        <taxon>Enterococcus</taxon>
    </lineage>
</organism>